<evidence type="ECO:0000313" key="9">
    <source>
        <dbReference type="EMBL" id="KRR07810.1"/>
    </source>
</evidence>
<keyword evidence="10" id="KW-1185">Reference proteome</keyword>
<keyword evidence="6 7" id="KW-0472">Membrane</keyword>
<proteinExistence type="predicted"/>
<feature type="transmembrane region" description="Helical" evidence="7">
    <location>
        <begin position="50"/>
        <end position="67"/>
    </location>
</feature>
<comment type="caution">
    <text evidence="9">The sequence shown here is derived from an EMBL/GenBank/DDBJ whole genome shotgun (WGS) entry which is preliminary data.</text>
</comment>
<protein>
    <submittedName>
        <fullName evidence="9">Phosphoesterase</fullName>
    </submittedName>
</protein>
<dbReference type="GO" id="GO:0005886">
    <property type="term" value="C:plasma membrane"/>
    <property type="evidence" value="ECO:0007669"/>
    <property type="project" value="UniProtKB-SubCell"/>
</dbReference>
<feature type="transmembrane region" description="Helical" evidence="7">
    <location>
        <begin position="228"/>
        <end position="246"/>
    </location>
</feature>
<sequence>MAGKAVVVVDSKSYFARFMALSWLSLAQLVRSPSHSRRAEAARRAARHVLWLTAGLGAAIVVLMYAIDAWEIGQMPKRGAPSLWWVRILTDFGKDEYVLAVLAGLLIAVAIISPALRGIQRSLLLGLGTRLQFLFLAVAVPALVTEVLKYSIGRGRPFVGGEANAFHFSHFAGNSAYYSFPSGHATTAFALAFAVSALWPKARVVMAVYALIIAATRLVLVAHHPSDVVAGALVGIIGAMFVRYWFAARRLGFAIQSDGSIVSLVGPSSERLKRVARGAFAP</sequence>
<keyword evidence="3 7" id="KW-0812">Transmembrane</keyword>
<name>A0A0R3LJF7_9BRAD</name>
<dbReference type="EMBL" id="LLXX01000090">
    <property type="protein sequence ID" value="KRR07810.1"/>
    <property type="molecule type" value="Genomic_DNA"/>
</dbReference>
<dbReference type="SUPFAM" id="SSF48317">
    <property type="entry name" value="Acid phosphatase/Vanadium-dependent haloperoxidase"/>
    <property type="match status" value="1"/>
</dbReference>
<evidence type="ECO:0000256" key="2">
    <source>
        <dbReference type="ARBA" id="ARBA00022475"/>
    </source>
</evidence>
<dbReference type="InterPro" id="IPR036938">
    <property type="entry name" value="PAP2/HPO_sf"/>
</dbReference>
<dbReference type="GO" id="GO:0016787">
    <property type="term" value="F:hydrolase activity"/>
    <property type="evidence" value="ECO:0007669"/>
    <property type="project" value="UniProtKB-KW"/>
</dbReference>
<dbReference type="Gene3D" id="1.20.144.10">
    <property type="entry name" value="Phosphatidic acid phosphatase type 2/haloperoxidase"/>
    <property type="match status" value="1"/>
</dbReference>
<keyword evidence="5 7" id="KW-1133">Transmembrane helix</keyword>
<feature type="transmembrane region" description="Helical" evidence="7">
    <location>
        <begin position="176"/>
        <end position="199"/>
    </location>
</feature>
<feature type="transmembrane region" description="Helical" evidence="7">
    <location>
        <begin position="204"/>
        <end position="222"/>
    </location>
</feature>
<evidence type="ECO:0000313" key="10">
    <source>
        <dbReference type="Proteomes" id="UP000051913"/>
    </source>
</evidence>
<dbReference type="RefSeq" id="WP_057850782.1">
    <property type="nucleotide sequence ID" value="NZ_LLXX01000090.1"/>
</dbReference>
<dbReference type="STRING" id="1518501.CQ10_18665"/>
<keyword evidence="4" id="KW-0378">Hydrolase</keyword>
<accession>A0A0R3LJF7</accession>
<gene>
    <name evidence="9" type="ORF">CP49_07255</name>
</gene>
<feature type="domain" description="Phosphatidic acid phosphatase type 2/haloperoxidase" evidence="8">
    <location>
        <begin position="131"/>
        <end position="243"/>
    </location>
</feature>
<dbReference type="Proteomes" id="UP000051913">
    <property type="component" value="Unassembled WGS sequence"/>
</dbReference>
<comment type="subcellular location">
    <subcellularLocation>
        <location evidence="1">Cell membrane</location>
        <topology evidence="1">Multi-pass membrane protein</topology>
    </subcellularLocation>
</comment>
<evidence type="ECO:0000256" key="7">
    <source>
        <dbReference type="SAM" id="Phobius"/>
    </source>
</evidence>
<feature type="transmembrane region" description="Helical" evidence="7">
    <location>
        <begin position="97"/>
        <end position="116"/>
    </location>
</feature>
<dbReference type="SMART" id="SM00014">
    <property type="entry name" value="acidPPc"/>
    <property type="match status" value="1"/>
</dbReference>
<dbReference type="PANTHER" id="PTHR14969">
    <property type="entry name" value="SPHINGOSINE-1-PHOSPHATE PHOSPHOHYDROLASE"/>
    <property type="match status" value="1"/>
</dbReference>
<dbReference type="PANTHER" id="PTHR14969:SF62">
    <property type="entry name" value="DECAPRENYLPHOSPHORYL-5-PHOSPHORIBOSE PHOSPHATASE RV3807C-RELATED"/>
    <property type="match status" value="1"/>
</dbReference>
<evidence type="ECO:0000256" key="3">
    <source>
        <dbReference type="ARBA" id="ARBA00022692"/>
    </source>
</evidence>
<evidence type="ECO:0000256" key="5">
    <source>
        <dbReference type="ARBA" id="ARBA00022989"/>
    </source>
</evidence>
<feature type="transmembrane region" description="Helical" evidence="7">
    <location>
        <begin position="123"/>
        <end position="144"/>
    </location>
</feature>
<evidence type="ECO:0000256" key="4">
    <source>
        <dbReference type="ARBA" id="ARBA00022801"/>
    </source>
</evidence>
<dbReference type="AlphaFoldDB" id="A0A0R3LJF7"/>
<dbReference type="Pfam" id="PF01569">
    <property type="entry name" value="PAP2"/>
    <property type="match status" value="1"/>
</dbReference>
<dbReference type="OrthoDB" id="9780507at2"/>
<dbReference type="InterPro" id="IPR000326">
    <property type="entry name" value="PAP2/HPO"/>
</dbReference>
<organism evidence="9 10">
    <name type="scientific">Bradyrhizobium valentinum</name>
    <dbReference type="NCBI Taxonomy" id="1518501"/>
    <lineage>
        <taxon>Bacteria</taxon>
        <taxon>Pseudomonadati</taxon>
        <taxon>Pseudomonadota</taxon>
        <taxon>Alphaproteobacteria</taxon>
        <taxon>Hyphomicrobiales</taxon>
        <taxon>Nitrobacteraceae</taxon>
        <taxon>Bradyrhizobium</taxon>
    </lineage>
</organism>
<keyword evidence="2" id="KW-1003">Cell membrane</keyword>
<evidence type="ECO:0000259" key="8">
    <source>
        <dbReference type="SMART" id="SM00014"/>
    </source>
</evidence>
<evidence type="ECO:0000256" key="1">
    <source>
        <dbReference type="ARBA" id="ARBA00004651"/>
    </source>
</evidence>
<reference evidence="9 10" key="1">
    <citation type="submission" date="2014-03" db="EMBL/GenBank/DDBJ databases">
        <title>Bradyrhizobium valentinum sp. nov., isolated from effective nodules of Lupinus mariae-josephae, a lupine endemic of basic-lime soils in Eastern Spain.</title>
        <authorList>
            <person name="Duran D."/>
            <person name="Rey L."/>
            <person name="Navarro A."/>
            <person name="Busquets A."/>
            <person name="Imperial J."/>
            <person name="Ruiz-Argueso T."/>
        </authorList>
    </citation>
    <scope>NUCLEOTIDE SEQUENCE [LARGE SCALE GENOMIC DNA]</scope>
    <source>
        <strain evidence="9 10">LmjM3</strain>
    </source>
</reference>
<evidence type="ECO:0000256" key="6">
    <source>
        <dbReference type="ARBA" id="ARBA00023136"/>
    </source>
</evidence>